<feature type="region of interest" description="Disordered" evidence="1">
    <location>
        <begin position="58"/>
        <end position="132"/>
    </location>
</feature>
<evidence type="ECO:0000259" key="3">
    <source>
        <dbReference type="PROSITE" id="PS50911"/>
    </source>
</evidence>
<feature type="compositionally biased region" description="Polar residues" evidence="1">
    <location>
        <begin position="58"/>
        <end position="100"/>
    </location>
</feature>
<keyword evidence="2" id="KW-0732">Signal</keyword>
<dbReference type="AlphaFoldDB" id="A0A345VJH4"/>
<accession>A0A345VJH4</accession>
<dbReference type="SUPFAM" id="SSF54001">
    <property type="entry name" value="Cysteine proteinases"/>
    <property type="match status" value="1"/>
</dbReference>
<dbReference type="RefSeq" id="WP_115130096.1">
    <property type="nucleotide sequence ID" value="NZ_CP022601.1"/>
</dbReference>
<feature type="domain" description="Peptidase C51" evidence="3">
    <location>
        <begin position="383"/>
        <end position="509"/>
    </location>
</feature>
<evidence type="ECO:0000256" key="1">
    <source>
        <dbReference type="SAM" id="MobiDB-lite"/>
    </source>
</evidence>
<dbReference type="PROSITE" id="PS50911">
    <property type="entry name" value="CHAP"/>
    <property type="match status" value="1"/>
</dbReference>
<dbReference type="EMBL" id="CP022601">
    <property type="protein sequence ID" value="AXJ12876.1"/>
    <property type="molecule type" value="Genomic_DNA"/>
</dbReference>
<dbReference type="Gene3D" id="3.90.1720.10">
    <property type="entry name" value="endopeptidase domain like (from Nostoc punctiforme)"/>
    <property type="match status" value="1"/>
</dbReference>
<dbReference type="Pfam" id="PF05257">
    <property type="entry name" value="CHAP"/>
    <property type="match status" value="1"/>
</dbReference>
<feature type="signal peptide" evidence="2">
    <location>
        <begin position="1"/>
        <end position="18"/>
    </location>
</feature>
<proteinExistence type="predicted"/>
<evidence type="ECO:0000256" key="2">
    <source>
        <dbReference type="SAM" id="SignalP"/>
    </source>
</evidence>
<dbReference type="InterPro" id="IPR007921">
    <property type="entry name" value="CHAP_dom"/>
</dbReference>
<sequence length="512" mass="56109">MKKSKVLALLLLSSLVFSNTDVALAVTTVEENKEEILEKTIIPEEMESNTEILKSSKIQEAEDNQTGSSKSNIVSEQVPTAEANTSTVVTNDVTPQSSASLEKEEPSINNDSDGSSSEVDSPRKTADSISTTVNNQKAIQASLGNAYYQEFTNSFQNNKVSYTSTIQPSLSLELPNLDFTSLVVNGDTYVEHWSGEDAYTHDLLSKRFGISAEQLDGYLRSTGINYDSNRINGKKLLEWEKASGLDVRAIIAIAIAESSLGTQGVAKDNKANAFGFGAFDDNPTNAMRYDDALAIKELTKITIIQNQNNSFKRQDEKAYKLAKGTLDISKDGGVYFTDTSGTGKRRAKIMEDIDKWIDKNGGTPKAPTNLNRFISTGAIVERIPLGFELQTAIRQENYAAITYPWGQCTWYVFNRAKELGYSFDSFMGNGGDWQYKAGYEKSHIPQIGSAVSFSPGQAGADRVYGHVAIVEDIKEDGSVLISESNVTGLGKISFRTFSKQEARSLTYILGQQ</sequence>
<reference evidence="4 5" key="1">
    <citation type="submission" date="2017-07" db="EMBL/GenBank/DDBJ databases">
        <title>Streptococcus pluranimalium as cause of bovine abortion.</title>
        <authorList>
            <person name="Rodriguez Campos S."/>
            <person name="Gobeli Brawand S."/>
            <person name="Brodard I."/>
            <person name="Rychener L."/>
            <person name="Perreten V."/>
        </authorList>
    </citation>
    <scope>NUCLEOTIDE SEQUENCE [LARGE SCALE GENOMIC DNA]</scope>
    <source>
        <strain evidence="4 5">14A0014</strain>
    </source>
</reference>
<name>A0A345VJH4_9STRE</name>
<organism evidence="4 5">
    <name type="scientific">Streptococcus pluranimalium</name>
    <dbReference type="NCBI Taxonomy" id="82348"/>
    <lineage>
        <taxon>Bacteria</taxon>
        <taxon>Bacillati</taxon>
        <taxon>Bacillota</taxon>
        <taxon>Bacilli</taxon>
        <taxon>Lactobacillales</taxon>
        <taxon>Streptococcaceae</taxon>
        <taxon>Streptococcus</taxon>
    </lineage>
</organism>
<evidence type="ECO:0000313" key="4">
    <source>
        <dbReference type="EMBL" id="AXJ12876.1"/>
    </source>
</evidence>
<dbReference type="Proteomes" id="UP000255411">
    <property type="component" value="Chromosome"/>
</dbReference>
<feature type="chain" id="PRO_5038927103" evidence="2">
    <location>
        <begin position="19"/>
        <end position="512"/>
    </location>
</feature>
<evidence type="ECO:0000313" key="5">
    <source>
        <dbReference type="Proteomes" id="UP000255411"/>
    </source>
</evidence>
<protein>
    <submittedName>
        <fullName evidence="4">N-acetylmuramoyl-L-alanine amidase domain-containing protein</fullName>
    </submittedName>
</protein>
<dbReference type="InterPro" id="IPR038765">
    <property type="entry name" value="Papain-like_cys_pep_sf"/>
</dbReference>
<feature type="compositionally biased region" description="Polar residues" evidence="1">
    <location>
        <begin position="107"/>
        <end position="119"/>
    </location>
</feature>
<gene>
    <name evidence="4" type="ORF">Sp14A_09550</name>
</gene>